<sequence length="97" mass="11364">NGEEMVVVSHLFLFYGKISGADVTWYESHLPLFGTIYFPIAPINFFEMSERCNISPRFSLKFFGRCNISRTFGFYNTLINRREALKGVFENERFTDD</sequence>
<dbReference type="AlphaFoldDB" id="A0A844FDP1"/>
<organism evidence="1 2">
    <name type="scientific">Clostridium scindens (strain JCM 10418 / VPI 12708)</name>
    <dbReference type="NCBI Taxonomy" id="29347"/>
    <lineage>
        <taxon>Bacteria</taxon>
        <taxon>Bacillati</taxon>
        <taxon>Bacillota</taxon>
        <taxon>Clostridia</taxon>
        <taxon>Lachnospirales</taxon>
        <taxon>Lachnospiraceae</taxon>
    </lineage>
</organism>
<evidence type="ECO:0000313" key="1">
    <source>
        <dbReference type="EMBL" id="MSS41854.1"/>
    </source>
</evidence>
<dbReference type="EMBL" id="VUMB01000055">
    <property type="protein sequence ID" value="MSS41854.1"/>
    <property type="molecule type" value="Genomic_DNA"/>
</dbReference>
<protein>
    <submittedName>
        <fullName evidence="1">Uncharacterized protein</fullName>
    </submittedName>
</protein>
<reference evidence="1 2" key="1">
    <citation type="submission" date="2019-08" db="EMBL/GenBank/DDBJ databases">
        <title>In-depth cultivation of the pig gut microbiome towards novel bacterial diversity and tailored functional studies.</title>
        <authorList>
            <person name="Wylensek D."/>
            <person name="Hitch T.C.A."/>
            <person name="Clavel T."/>
        </authorList>
    </citation>
    <scope>NUCLEOTIDE SEQUENCE [LARGE SCALE GENOMIC DNA]</scope>
    <source>
        <strain evidence="1 2">BL-389-WT-3D</strain>
    </source>
</reference>
<accession>A0A844FDP1</accession>
<gene>
    <name evidence="1" type="ORF">FYJ37_16365</name>
</gene>
<dbReference type="Proteomes" id="UP000462363">
    <property type="component" value="Unassembled WGS sequence"/>
</dbReference>
<feature type="non-terminal residue" evidence="1">
    <location>
        <position position="1"/>
    </location>
</feature>
<name>A0A844FDP1_CLOSV</name>
<comment type="caution">
    <text evidence="1">The sequence shown here is derived from an EMBL/GenBank/DDBJ whole genome shotgun (WGS) entry which is preliminary data.</text>
</comment>
<evidence type="ECO:0000313" key="2">
    <source>
        <dbReference type="Proteomes" id="UP000462363"/>
    </source>
</evidence>
<dbReference type="RefSeq" id="WP_207708240.1">
    <property type="nucleotide sequence ID" value="NZ_VUMB01000055.1"/>
</dbReference>
<proteinExistence type="predicted"/>